<accession>A0A5N5EAA3</accession>
<organism evidence="1 2">
    <name type="scientific">Rhodococcus erythropolis</name>
    <name type="common">Arthrobacter picolinophilus</name>
    <dbReference type="NCBI Taxonomy" id="1833"/>
    <lineage>
        <taxon>Bacteria</taxon>
        <taxon>Bacillati</taxon>
        <taxon>Actinomycetota</taxon>
        <taxon>Actinomycetes</taxon>
        <taxon>Mycobacteriales</taxon>
        <taxon>Nocardiaceae</taxon>
        <taxon>Rhodococcus</taxon>
        <taxon>Rhodococcus erythropolis group</taxon>
    </lineage>
</organism>
<proteinExistence type="predicted"/>
<evidence type="ECO:0000313" key="2">
    <source>
        <dbReference type="Proteomes" id="UP000325576"/>
    </source>
</evidence>
<comment type="caution">
    <text evidence="1">The sequence shown here is derived from an EMBL/GenBank/DDBJ whole genome shotgun (WGS) entry which is preliminary data.</text>
</comment>
<dbReference type="Proteomes" id="UP000325576">
    <property type="component" value="Unassembled WGS sequence"/>
</dbReference>
<sequence length="324" mass="36426">MPFKDDYAAEQERAAKRLLDLAGENVDAIDVKSVRTEEAPFLAKIVSKLSPMVGNLMEQRIVEVLDQGSPDEFSWHRQDPGFPDAILRHADNGVTNTGFEIKAWYVLSTEITGRFKESQNLLADKNINVVIVAWCMSHLIFGKPKILGVLNVSGTELAKSRDDHYHNPPEYLTIEPQDTSGRTANLQQSNVNGFKLQVSDSDPDVLAQARGELRDARWPDFPNTPNSQAYALELMNKLVYRLDTNFAKIDRVANEDVEKFKRAILGESYLGKTFSQWKKLFKDLNDLKNDKARVAAEKVIVDLYGDMLAAEPKTEIAVESLDAQ</sequence>
<reference evidence="1 2" key="1">
    <citation type="journal article" date="2017" name="Poromechanics V (2013)">
        <title>Genomic Characterization of the Arsenic-Tolerant Actinobacterium, &lt;i&gt;Rhodococcus erythropolis&lt;/i&gt; S43.</title>
        <authorList>
            <person name="Retamal-Morales G."/>
            <person name="Mehnert M."/>
            <person name="Schwabe R."/>
            <person name="Tischler D."/>
            <person name="Schloemann M."/>
            <person name="Levican G.J."/>
        </authorList>
    </citation>
    <scope>NUCLEOTIDE SEQUENCE [LARGE SCALE GENOMIC DNA]</scope>
    <source>
        <strain evidence="1 2">S43</strain>
    </source>
</reference>
<protein>
    <submittedName>
        <fullName evidence="1">Uncharacterized protein</fullName>
    </submittedName>
</protein>
<name>A0A5N5EAA3_RHOER</name>
<gene>
    <name evidence="1" type="ORF">BS297_00985</name>
</gene>
<dbReference type="EMBL" id="MRBO01000021">
    <property type="protein sequence ID" value="KAB2587285.1"/>
    <property type="molecule type" value="Genomic_DNA"/>
</dbReference>
<dbReference type="AlphaFoldDB" id="A0A5N5EAA3"/>
<evidence type="ECO:0000313" key="1">
    <source>
        <dbReference type="EMBL" id="KAB2587285.1"/>
    </source>
</evidence>